<dbReference type="PANTHER" id="PTHR43884">
    <property type="entry name" value="ACYL-COA DEHYDROGENASE"/>
    <property type="match status" value="1"/>
</dbReference>
<evidence type="ECO:0000256" key="1">
    <source>
        <dbReference type="ARBA" id="ARBA00001974"/>
    </source>
</evidence>
<dbReference type="EMBL" id="LNQE01001888">
    <property type="protein sequence ID" value="KUG03242.1"/>
    <property type="molecule type" value="Genomic_DNA"/>
</dbReference>
<dbReference type="GO" id="GO:0016937">
    <property type="term" value="F:short-chain fatty acyl-CoA dehydrogenase activity"/>
    <property type="evidence" value="ECO:0007669"/>
    <property type="project" value="UniProtKB-EC"/>
</dbReference>
<reference evidence="9" key="1">
    <citation type="journal article" date="2015" name="Proc. Natl. Acad. Sci. U.S.A.">
        <title>Networks of energetic and metabolic interactions define dynamics in microbial communities.</title>
        <authorList>
            <person name="Embree M."/>
            <person name="Liu J.K."/>
            <person name="Al-Bassam M.M."/>
            <person name="Zengler K."/>
        </authorList>
    </citation>
    <scope>NUCLEOTIDE SEQUENCE</scope>
</reference>
<feature type="domain" description="Acyl-CoA oxidase/dehydrogenase middle" evidence="7">
    <location>
        <begin position="145"/>
        <end position="236"/>
    </location>
</feature>
<protein>
    <submittedName>
        <fullName evidence="9">Butyryl-coa dehydrogenase</fullName>
        <ecNumber evidence="9">1.3.8.1</ecNumber>
    </submittedName>
</protein>
<dbReference type="PANTHER" id="PTHR43884:SF12">
    <property type="entry name" value="ISOVALERYL-COA DEHYDROGENASE, MITOCHONDRIAL-RELATED"/>
    <property type="match status" value="1"/>
</dbReference>
<evidence type="ECO:0000259" key="7">
    <source>
        <dbReference type="Pfam" id="PF02770"/>
    </source>
</evidence>
<evidence type="ECO:0000313" key="9">
    <source>
        <dbReference type="EMBL" id="KUG03242.1"/>
    </source>
</evidence>
<evidence type="ECO:0000259" key="6">
    <source>
        <dbReference type="Pfam" id="PF00441"/>
    </source>
</evidence>
<evidence type="ECO:0000256" key="4">
    <source>
        <dbReference type="ARBA" id="ARBA00022827"/>
    </source>
</evidence>
<dbReference type="FunFam" id="1.10.540.10:FF:000002">
    <property type="entry name" value="Acyl-CoA dehydrogenase FadE19"/>
    <property type="match status" value="1"/>
</dbReference>
<keyword evidence="4" id="KW-0274">FAD</keyword>
<feature type="domain" description="Acyl-CoA dehydrogenase/oxidase C-terminal" evidence="6">
    <location>
        <begin position="249"/>
        <end position="400"/>
    </location>
</feature>
<dbReference type="Pfam" id="PF02771">
    <property type="entry name" value="Acyl-CoA_dh_N"/>
    <property type="match status" value="1"/>
</dbReference>
<dbReference type="InterPro" id="IPR036250">
    <property type="entry name" value="AcylCo_DH-like_C"/>
</dbReference>
<evidence type="ECO:0000256" key="5">
    <source>
        <dbReference type="ARBA" id="ARBA00023002"/>
    </source>
</evidence>
<comment type="caution">
    <text evidence="9">The sequence shown here is derived from an EMBL/GenBank/DDBJ whole genome shotgun (WGS) entry which is preliminary data.</text>
</comment>
<feature type="domain" description="Acyl-CoA dehydrogenase/oxidase N-terminal" evidence="8">
    <location>
        <begin position="30"/>
        <end position="141"/>
    </location>
</feature>
<dbReference type="InterPro" id="IPR006091">
    <property type="entry name" value="Acyl-CoA_Oxase/DH_mid-dom"/>
</dbReference>
<keyword evidence="3" id="KW-0285">Flavoprotein</keyword>
<evidence type="ECO:0000259" key="8">
    <source>
        <dbReference type="Pfam" id="PF02771"/>
    </source>
</evidence>
<dbReference type="Pfam" id="PF00441">
    <property type="entry name" value="Acyl-CoA_dh_1"/>
    <property type="match status" value="1"/>
</dbReference>
<comment type="similarity">
    <text evidence="2">Belongs to the acyl-CoA dehydrogenase family.</text>
</comment>
<dbReference type="InterPro" id="IPR013786">
    <property type="entry name" value="AcylCoA_DH/ox_N"/>
</dbReference>
<dbReference type="Gene3D" id="1.20.140.10">
    <property type="entry name" value="Butyryl-CoA Dehydrogenase, subunit A, domain 3"/>
    <property type="match status" value="1"/>
</dbReference>
<organism evidence="9">
    <name type="scientific">hydrocarbon metagenome</name>
    <dbReference type="NCBI Taxonomy" id="938273"/>
    <lineage>
        <taxon>unclassified sequences</taxon>
        <taxon>metagenomes</taxon>
        <taxon>ecological metagenomes</taxon>
    </lineage>
</organism>
<comment type="cofactor">
    <cofactor evidence="1">
        <name>FAD</name>
        <dbReference type="ChEBI" id="CHEBI:57692"/>
    </cofactor>
</comment>
<dbReference type="InterPro" id="IPR046373">
    <property type="entry name" value="Acyl-CoA_Oxase/DH_mid-dom_sf"/>
</dbReference>
<dbReference type="PIRSF" id="PIRSF016578">
    <property type="entry name" value="HsaA"/>
    <property type="match status" value="1"/>
</dbReference>
<dbReference type="InterPro" id="IPR009075">
    <property type="entry name" value="AcylCo_DH/oxidase_C"/>
</dbReference>
<gene>
    <name evidence="9" type="ORF">ASZ90_019341</name>
</gene>
<proteinExistence type="inferred from homology"/>
<dbReference type="SUPFAM" id="SSF56645">
    <property type="entry name" value="Acyl-CoA dehydrogenase NM domain-like"/>
    <property type="match status" value="1"/>
</dbReference>
<keyword evidence="5 9" id="KW-0560">Oxidoreductase</keyword>
<name>A0A0W8E3M2_9ZZZZ</name>
<dbReference type="SUPFAM" id="SSF47203">
    <property type="entry name" value="Acyl-CoA dehydrogenase C-terminal domain-like"/>
    <property type="match status" value="1"/>
</dbReference>
<dbReference type="InterPro" id="IPR006089">
    <property type="entry name" value="Acyl-CoA_DH_CS"/>
</dbReference>
<evidence type="ECO:0000256" key="3">
    <source>
        <dbReference type="ARBA" id="ARBA00022630"/>
    </source>
</evidence>
<evidence type="ECO:0000256" key="2">
    <source>
        <dbReference type="ARBA" id="ARBA00009347"/>
    </source>
</evidence>
<dbReference type="Pfam" id="PF02770">
    <property type="entry name" value="Acyl-CoA_dh_M"/>
    <property type="match status" value="1"/>
</dbReference>
<dbReference type="AlphaFoldDB" id="A0A0W8E3M2"/>
<sequence>MQILHVRNLLQKENEMINMREGLIMNFNLTKEQSLLQAMARDFADKRLEPIARKIDEENKIPDEIFTEMGELELFGIPISEEYGGAGGGYDGYVMVMEQIARVSGGVAMTMAAHTLGLGAIEKFGTEEQKKKYLPDACKGKTIASFAFTEPASGSDPKQLTSTAVKEGDFYIINGTKRFISNANQPGPCVVFARESESGEVTAFIVEKWCEGYTISEPWAKVGMKGGVLVDIYMENIKVPAENLLGKLGQGFPVLLYGIALGKVGTSTAALGGTLAALDEAVKYVKEKTHRGAPIAKFQAIQLKIADLKIKYETARWLCYRLGWLANDIKDPAAFAAEAALAKAYCGDNVVEAARIAMDAHGSYGLMKDYNIERILRDALIGPEIEGVTDMQKMIVAGSVLKG</sequence>
<dbReference type="Gene3D" id="2.40.110.10">
    <property type="entry name" value="Butyryl-CoA Dehydrogenase, subunit A, domain 2"/>
    <property type="match status" value="1"/>
</dbReference>
<dbReference type="GO" id="GO:0050660">
    <property type="term" value="F:flavin adenine dinucleotide binding"/>
    <property type="evidence" value="ECO:0007669"/>
    <property type="project" value="InterPro"/>
</dbReference>
<dbReference type="Gene3D" id="1.10.540.10">
    <property type="entry name" value="Acyl-CoA dehydrogenase/oxidase, N-terminal domain"/>
    <property type="match status" value="1"/>
</dbReference>
<accession>A0A0W8E3M2</accession>
<dbReference type="EC" id="1.3.8.1" evidence="9"/>
<dbReference type="InterPro" id="IPR009100">
    <property type="entry name" value="AcylCoA_DH/oxidase_NM_dom_sf"/>
</dbReference>
<dbReference type="InterPro" id="IPR037069">
    <property type="entry name" value="AcylCoA_DH/ox_N_sf"/>
</dbReference>
<dbReference type="PROSITE" id="PS00073">
    <property type="entry name" value="ACYL_COA_DH_2"/>
    <property type="match status" value="1"/>
</dbReference>